<dbReference type="GO" id="GO:0043720">
    <property type="term" value="F:3-keto-5-aminohexanoate cleavage activity"/>
    <property type="evidence" value="ECO:0007669"/>
    <property type="project" value="InterPro"/>
</dbReference>
<evidence type="ECO:0008006" key="2">
    <source>
        <dbReference type="Google" id="ProtNLM"/>
    </source>
</evidence>
<evidence type="ECO:0000313" key="1">
    <source>
        <dbReference type="EMBL" id="GAI30452.1"/>
    </source>
</evidence>
<feature type="non-terminal residue" evidence="1">
    <location>
        <position position="1"/>
    </location>
</feature>
<dbReference type="Gene3D" id="3.20.20.70">
    <property type="entry name" value="Aldolase class I"/>
    <property type="match status" value="1"/>
</dbReference>
<sequence>GVGDYQLMVNSIAIACGGGVRVGLEDNIWYGPARTRLVRNSELIRRIHKLAQANERKIMTPAELRRLLHLEDGNGCYGRVYKESPEIL</sequence>
<gene>
    <name evidence="1" type="ORF">S06H3_32604</name>
</gene>
<dbReference type="InterPro" id="IPR013785">
    <property type="entry name" value="Aldolase_TIM"/>
</dbReference>
<organism evidence="1">
    <name type="scientific">marine sediment metagenome</name>
    <dbReference type="NCBI Taxonomy" id="412755"/>
    <lineage>
        <taxon>unclassified sequences</taxon>
        <taxon>metagenomes</taxon>
        <taxon>ecological metagenomes</taxon>
    </lineage>
</organism>
<reference evidence="1" key="1">
    <citation type="journal article" date="2014" name="Front. Microbiol.">
        <title>High frequency of phylogenetically diverse reductive dehalogenase-homologous genes in deep subseafloor sedimentary metagenomes.</title>
        <authorList>
            <person name="Kawai M."/>
            <person name="Futagami T."/>
            <person name="Toyoda A."/>
            <person name="Takaki Y."/>
            <person name="Nishi S."/>
            <person name="Hori S."/>
            <person name="Arai W."/>
            <person name="Tsubouchi T."/>
            <person name="Morono Y."/>
            <person name="Uchiyama I."/>
            <person name="Ito T."/>
            <person name="Fujiyama A."/>
            <person name="Inagaki F."/>
            <person name="Takami H."/>
        </authorList>
    </citation>
    <scope>NUCLEOTIDE SEQUENCE</scope>
    <source>
        <strain evidence="1">Expedition CK06-06</strain>
    </source>
</reference>
<proteinExistence type="predicted"/>
<protein>
    <recommendedName>
        <fullName evidence="2">3-keto-5-aminohexanoate cleavage enzyme</fullName>
    </recommendedName>
</protein>
<accession>X1MFQ6</accession>
<dbReference type="Pfam" id="PF05853">
    <property type="entry name" value="BKACE"/>
    <property type="match status" value="1"/>
</dbReference>
<dbReference type="EMBL" id="BARV01019396">
    <property type="protein sequence ID" value="GAI30452.1"/>
    <property type="molecule type" value="Genomic_DNA"/>
</dbReference>
<name>X1MFQ6_9ZZZZ</name>
<dbReference type="AlphaFoldDB" id="X1MFQ6"/>
<dbReference type="InterPro" id="IPR008567">
    <property type="entry name" value="BKACE"/>
</dbReference>
<comment type="caution">
    <text evidence="1">The sequence shown here is derived from an EMBL/GenBank/DDBJ whole genome shotgun (WGS) entry which is preliminary data.</text>
</comment>